<dbReference type="AlphaFoldDB" id="A0A4C2ADU4"/>
<feature type="compositionally biased region" description="Polar residues" evidence="1">
    <location>
        <begin position="92"/>
        <end position="103"/>
    </location>
</feature>
<dbReference type="OrthoDB" id="6022555at2759"/>
<evidence type="ECO:0000313" key="3">
    <source>
        <dbReference type="Proteomes" id="UP000299102"/>
    </source>
</evidence>
<name>A0A4C2ADU4_EUMVA</name>
<dbReference type="Proteomes" id="UP000299102">
    <property type="component" value="Unassembled WGS sequence"/>
</dbReference>
<protein>
    <submittedName>
        <fullName evidence="2">Uncharacterized protein</fullName>
    </submittedName>
</protein>
<sequence>MQYKNGDRRKVDTDDSGPAFSFHWPALLESSDRASPDLVVTSILDSSIPFSDFILDNPQTLEMDKTENHNDALYSVATTNSNSVIQKMQKNNNRKTTGTTSAIGRTKIETKGTSNQYTAKNVERKYTVNKKSRMINTYSKNTNSITIKPSQYTGSLTERLQLIDNTPVGEDPYQMRESDLREQSPIPKLMLQKTNHGRIKICSCENVSNNTEPTRRIYDPVVLDDSDKGKQNKFNTQHSYICHSNELKRNKKNRTVLVNSPCLDIVKTEPGIDWSIYSSKTNRKIKTSVCDYSYGETSSLHSQNLPSLDTDEFQNLFSSESPLFQTHDITQDDYNAFDVKSTLDKTKRKCGRSSNSMSNNDEVSNLFWCLVS</sequence>
<evidence type="ECO:0000313" key="2">
    <source>
        <dbReference type="EMBL" id="GBP97982.1"/>
    </source>
</evidence>
<reference evidence="2 3" key="1">
    <citation type="journal article" date="2019" name="Commun. Biol.">
        <title>The bagworm genome reveals a unique fibroin gene that provides high tensile strength.</title>
        <authorList>
            <person name="Kono N."/>
            <person name="Nakamura H."/>
            <person name="Ohtoshi R."/>
            <person name="Tomita M."/>
            <person name="Numata K."/>
            <person name="Arakawa K."/>
        </authorList>
    </citation>
    <scope>NUCLEOTIDE SEQUENCE [LARGE SCALE GENOMIC DNA]</scope>
</reference>
<feature type="region of interest" description="Disordered" evidence="1">
    <location>
        <begin position="92"/>
        <end position="115"/>
    </location>
</feature>
<dbReference type="EMBL" id="BGZK01003041">
    <property type="protein sequence ID" value="GBP97982.1"/>
    <property type="molecule type" value="Genomic_DNA"/>
</dbReference>
<proteinExistence type="predicted"/>
<organism evidence="2 3">
    <name type="scientific">Eumeta variegata</name>
    <name type="common">Bagworm moth</name>
    <name type="synonym">Eumeta japonica</name>
    <dbReference type="NCBI Taxonomy" id="151549"/>
    <lineage>
        <taxon>Eukaryota</taxon>
        <taxon>Metazoa</taxon>
        <taxon>Ecdysozoa</taxon>
        <taxon>Arthropoda</taxon>
        <taxon>Hexapoda</taxon>
        <taxon>Insecta</taxon>
        <taxon>Pterygota</taxon>
        <taxon>Neoptera</taxon>
        <taxon>Endopterygota</taxon>
        <taxon>Lepidoptera</taxon>
        <taxon>Glossata</taxon>
        <taxon>Ditrysia</taxon>
        <taxon>Tineoidea</taxon>
        <taxon>Psychidae</taxon>
        <taxon>Oiketicinae</taxon>
        <taxon>Eumeta</taxon>
    </lineage>
</organism>
<accession>A0A4C2ADU4</accession>
<keyword evidence="3" id="KW-1185">Reference proteome</keyword>
<evidence type="ECO:0000256" key="1">
    <source>
        <dbReference type="SAM" id="MobiDB-lite"/>
    </source>
</evidence>
<comment type="caution">
    <text evidence="2">The sequence shown here is derived from an EMBL/GenBank/DDBJ whole genome shotgun (WGS) entry which is preliminary data.</text>
</comment>
<gene>
    <name evidence="2" type="ORF">EVAR_69292_1</name>
</gene>